<evidence type="ECO:0000256" key="1">
    <source>
        <dbReference type="SAM" id="MobiDB-lite"/>
    </source>
</evidence>
<dbReference type="Proteomes" id="UP001642360">
    <property type="component" value="Unassembled WGS sequence"/>
</dbReference>
<dbReference type="AlphaFoldDB" id="A0ABC8TG18"/>
<dbReference type="EMBL" id="CAUOFW020005057">
    <property type="protein sequence ID" value="CAK9168367.1"/>
    <property type="molecule type" value="Genomic_DNA"/>
</dbReference>
<protein>
    <recommendedName>
        <fullName evidence="4">Maturase</fullName>
    </recommendedName>
</protein>
<accession>A0ABC8TG18</accession>
<comment type="caution">
    <text evidence="2">The sequence shown here is derived from an EMBL/GenBank/DDBJ whole genome shotgun (WGS) entry which is preliminary data.</text>
</comment>
<feature type="region of interest" description="Disordered" evidence="1">
    <location>
        <begin position="275"/>
        <end position="313"/>
    </location>
</feature>
<evidence type="ECO:0000313" key="3">
    <source>
        <dbReference type="Proteomes" id="UP001642360"/>
    </source>
</evidence>
<sequence length="443" mass="49577">MWNKALFGHGCLELWLGRGLPLSPYLRGVIIQLLRKEMKPQDSKSRRTFFLLLGSKTSLSGQCFVHGCGNGCVIVIGTMVLDPWVSIEAFFDAPVVNVKWKADRKSVELVRFGLLWKIFDLVGQLGVSFRCPILEDSSGSERSGPWLLGGVDGTSFLVSPVGLFQPKAGKGVMVCGIVKDPSKPDPAYITILSNDKGKWPDYPLLSVAPLSERRQRLYCQIIRSLEARFIFLSSKKSQRRQKVDLVNLRLFQEWWSPLLWEENCHRAIVLNSVQGSTKTGQHSQQGRTGEDEGPLLLKDAEDNTGPKLRGSTRVWKPNPKCENSAYAVMKGEVRILLGEIHGLTGPVLLPRIILRIVQLSSGIVKQREGCTDSHPSNPEKDGSFLSLFKKQHFSQKCRLLLVNGLSIGRNSFFFPFVRPTEAFEKTSMANYQCESLLISQAFK</sequence>
<name>A0ABC8TG18_9AQUA</name>
<evidence type="ECO:0000313" key="2">
    <source>
        <dbReference type="EMBL" id="CAK9168367.1"/>
    </source>
</evidence>
<feature type="compositionally biased region" description="Polar residues" evidence="1">
    <location>
        <begin position="275"/>
        <end position="287"/>
    </location>
</feature>
<gene>
    <name evidence="2" type="ORF">ILEXP_LOCUS37746</name>
</gene>
<evidence type="ECO:0008006" key="4">
    <source>
        <dbReference type="Google" id="ProtNLM"/>
    </source>
</evidence>
<organism evidence="2 3">
    <name type="scientific">Ilex paraguariensis</name>
    <name type="common">yerba mate</name>
    <dbReference type="NCBI Taxonomy" id="185542"/>
    <lineage>
        <taxon>Eukaryota</taxon>
        <taxon>Viridiplantae</taxon>
        <taxon>Streptophyta</taxon>
        <taxon>Embryophyta</taxon>
        <taxon>Tracheophyta</taxon>
        <taxon>Spermatophyta</taxon>
        <taxon>Magnoliopsida</taxon>
        <taxon>eudicotyledons</taxon>
        <taxon>Gunneridae</taxon>
        <taxon>Pentapetalae</taxon>
        <taxon>asterids</taxon>
        <taxon>campanulids</taxon>
        <taxon>Aquifoliales</taxon>
        <taxon>Aquifoliaceae</taxon>
        <taxon>Ilex</taxon>
    </lineage>
</organism>
<reference evidence="2 3" key="1">
    <citation type="submission" date="2024-02" db="EMBL/GenBank/DDBJ databases">
        <authorList>
            <person name="Vignale AGUSTIN F."/>
            <person name="Sosa J E."/>
            <person name="Modenutti C."/>
        </authorList>
    </citation>
    <scope>NUCLEOTIDE SEQUENCE [LARGE SCALE GENOMIC DNA]</scope>
</reference>
<proteinExistence type="predicted"/>
<keyword evidence="3" id="KW-1185">Reference proteome</keyword>